<dbReference type="SUPFAM" id="SSF55797">
    <property type="entry name" value="PR-1-like"/>
    <property type="match status" value="1"/>
</dbReference>
<dbReference type="Gene3D" id="3.40.33.10">
    <property type="entry name" value="CAP"/>
    <property type="match status" value="1"/>
</dbReference>
<proteinExistence type="predicted"/>
<feature type="chain" id="PRO_5004180077" evidence="1">
    <location>
        <begin position="38"/>
        <end position="188"/>
    </location>
</feature>
<sequence length="188" mass="20783" precursor="true">MPHFHANQPRYRGFCVITDKMRAAVLLGILLFCAACAGTPLQNNSLDGVQDLGRLRAEALSLVNQARRQSGVPPLRLDPTLTAAAQAHAEDMARRGFYAHRSPERQDIGDRYQANGGGLWSVIGENISTCLNCVADLGRVREFQAGWMRSSGHRRNILDPRFDRLGFGIAQSGSKVYAVQTFVRPRAY</sequence>
<dbReference type="CDD" id="cd05379">
    <property type="entry name" value="CAP_bacterial"/>
    <property type="match status" value="1"/>
</dbReference>
<protein>
    <submittedName>
        <fullName evidence="3">Allergen V5/Tpx-1 related protein</fullName>
    </submittedName>
</protein>
<dbReference type="Pfam" id="PF00188">
    <property type="entry name" value="CAP"/>
    <property type="match status" value="1"/>
</dbReference>
<keyword evidence="1" id="KW-0732">Signal</keyword>
<dbReference type="EMBL" id="CP000390">
    <property type="protein sequence ID" value="ABG64894.1"/>
    <property type="molecule type" value="Genomic_DNA"/>
</dbReference>
<evidence type="ECO:0000256" key="1">
    <source>
        <dbReference type="SAM" id="SignalP"/>
    </source>
</evidence>
<accession>Q11CI1</accession>
<dbReference type="PANTHER" id="PTHR31157">
    <property type="entry name" value="SCP DOMAIN-CONTAINING PROTEIN"/>
    <property type="match status" value="1"/>
</dbReference>
<dbReference type="AlphaFoldDB" id="Q11CI1"/>
<dbReference type="InterPro" id="IPR014044">
    <property type="entry name" value="CAP_dom"/>
</dbReference>
<feature type="signal peptide" evidence="1">
    <location>
        <begin position="1"/>
        <end position="37"/>
    </location>
</feature>
<organism evidence="3">
    <name type="scientific">Chelativorans sp. (strain BNC1)</name>
    <dbReference type="NCBI Taxonomy" id="266779"/>
    <lineage>
        <taxon>Bacteria</taxon>
        <taxon>Pseudomonadati</taxon>
        <taxon>Pseudomonadota</taxon>
        <taxon>Alphaproteobacteria</taxon>
        <taxon>Hyphomicrobiales</taxon>
        <taxon>Phyllobacteriaceae</taxon>
        <taxon>Chelativorans</taxon>
    </lineage>
</organism>
<dbReference type="KEGG" id="mes:Meso_3523"/>
<dbReference type="InterPro" id="IPR035940">
    <property type="entry name" value="CAP_sf"/>
</dbReference>
<dbReference type="HOGENOM" id="CLU_048111_3_1_5"/>
<evidence type="ECO:0000259" key="2">
    <source>
        <dbReference type="Pfam" id="PF00188"/>
    </source>
</evidence>
<reference evidence="3" key="1">
    <citation type="submission" date="2006-06" db="EMBL/GenBank/DDBJ databases">
        <title>Complete sequence of chromosome of Chelativorans sp. BNC1.</title>
        <authorList>
            <consortium name="US DOE Joint Genome Institute"/>
            <person name="Copeland A."/>
            <person name="Lucas S."/>
            <person name="Lapidus A."/>
            <person name="Barry K."/>
            <person name="Detter J.C."/>
            <person name="Glavina del Rio T."/>
            <person name="Hammon N."/>
            <person name="Israni S."/>
            <person name="Dalin E."/>
            <person name="Tice H."/>
            <person name="Pitluck S."/>
            <person name="Chertkov O."/>
            <person name="Brettin T."/>
            <person name="Bruce D."/>
            <person name="Han C."/>
            <person name="Tapia R."/>
            <person name="Gilna P."/>
            <person name="Schmutz J."/>
            <person name="Larimer F."/>
            <person name="Land M."/>
            <person name="Hauser L."/>
            <person name="Kyrpides N."/>
            <person name="Mikhailova N."/>
            <person name="Richardson P."/>
        </authorList>
    </citation>
    <scope>NUCLEOTIDE SEQUENCE</scope>
    <source>
        <strain evidence="3">BNC1</strain>
    </source>
</reference>
<evidence type="ECO:0000313" key="3">
    <source>
        <dbReference type="EMBL" id="ABG64894.1"/>
    </source>
</evidence>
<dbReference type="STRING" id="266779.Meso_3523"/>
<gene>
    <name evidence="3" type="ordered locus">Meso_3523</name>
</gene>
<feature type="domain" description="SCP" evidence="2">
    <location>
        <begin position="60"/>
        <end position="182"/>
    </location>
</feature>
<dbReference type="eggNOG" id="COG2340">
    <property type="taxonomic scope" value="Bacteria"/>
</dbReference>
<dbReference type="PANTHER" id="PTHR31157:SF1">
    <property type="entry name" value="SCP DOMAIN-CONTAINING PROTEIN"/>
    <property type="match status" value="1"/>
</dbReference>
<name>Q11CI1_CHESB</name>